<feature type="non-terminal residue" evidence="3">
    <location>
        <position position="1"/>
    </location>
</feature>
<dbReference type="Proteomes" id="UP000765509">
    <property type="component" value="Unassembled WGS sequence"/>
</dbReference>
<evidence type="ECO:0000313" key="4">
    <source>
        <dbReference type="Proteomes" id="UP000765509"/>
    </source>
</evidence>
<dbReference type="GO" id="GO:0006623">
    <property type="term" value="P:protein targeting to vacuole"/>
    <property type="evidence" value="ECO:0007669"/>
    <property type="project" value="TreeGrafter"/>
</dbReference>
<evidence type="ECO:0000313" key="3">
    <source>
        <dbReference type="EMBL" id="MBW0565243.1"/>
    </source>
</evidence>
<comment type="caution">
    <text evidence="3">The sequence shown here is derived from an EMBL/GenBank/DDBJ whole genome shotgun (WGS) entry which is preliminary data.</text>
</comment>
<dbReference type="Pfam" id="PF25036">
    <property type="entry name" value="VPS13_VAB"/>
    <property type="match status" value="1"/>
</dbReference>
<dbReference type="PANTHER" id="PTHR16166:SF93">
    <property type="entry name" value="INTERMEMBRANE LIPID TRANSFER PROTEIN VPS13"/>
    <property type="match status" value="1"/>
</dbReference>
<dbReference type="AlphaFoldDB" id="A0A9Q3JN67"/>
<dbReference type="GO" id="GO:0045053">
    <property type="term" value="P:protein retention in Golgi apparatus"/>
    <property type="evidence" value="ECO:0007669"/>
    <property type="project" value="TreeGrafter"/>
</dbReference>
<protein>
    <recommendedName>
        <fullName evidence="2">Vacuolar protein sorting-associated protein 13 VPS13 adaptor binding domain-containing protein</fullName>
    </recommendedName>
</protein>
<dbReference type="GO" id="GO:0007005">
    <property type="term" value="P:mitochondrion organization"/>
    <property type="evidence" value="ECO:0007669"/>
    <property type="project" value="TreeGrafter"/>
</dbReference>
<dbReference type="EMBL" id="AVOT02077101">
    <property type="protein sequence ID" value="MBW0565243.1"/>
    <property type="molecule type" value="Genomic_DNA"/>
</dbReference>
<organism evidence="3 4">
    <name type="scientific">Austropuccinia psidii MF-1</name>
    <dbReference type="NCBI Taxonomy" id="1389203"/>
    <lineage>
        <taxon>Eukaryota</taxon>
        <taxon>Fungi</taxon>
        <taxon>Dikarya</taxon>
        <taxon>Basidiomycota</taxon>
        <taxon>Pucciniomycotina</taxon>
        <taxon>Pucciniomycetes</taxon>
        <taxon>Pucciniales</taxon>
        <taxon>Sphaerophragmiaceae</taxon>
        <taxon>Austropuccinia</taxon>
    </lineage>
</organism>
<dbReference type="InterPro" id="IPR009543">
    <property type="entry name" value="VPS13_VAB"/>
</dbReference>
<evidence type="ECO:0000259" key="2">
    <source>
        <dbReference type="Pfam" id="PF25036"/>
    </source>
</evidence>
<accession>A0A9Q3JN67</accession>
<dbReference type="PANTHER" id="PTHR16166">
    <property type="entry name" value="VACUOLAR PROTEIN SORTING-ASSOCIATED PROTEIN VPS13"/>
    <property type="match status" value="1"/>
</dbReference>
<name>A0A9Q3JN67_9BASI</name>
<feature type="non-terminal residue" evidence="3">
    <location>
        <position position="515"/>
    </location>
</feature>
<reference evidence="3" key="1">
    <citation type="submission" date="2021-03" db="EMBL/GenBank/DDBJ databases">
        <title>Draft genome sequence of rust myrtle Austropuccinia psidii MF-1, a brazilian biotype.</title>
        <authorList>
            <person name="Quecine M.C."/>
            <person name="Pachon D.M.R."/>
            <person name="Bonatelli M.L."/>
            <person name="Correr F.H."/>
            <person name="Franceschini L.M."/>
            <person name="Leite T.F."/>
            <person name="Margarido G.R.A."/>
            <person name="Almeida C.A."/>
            <person name="Ferrarezi J.A."/>
            <person name="Labate C.A."/>
        </authorList>
    </citation>
    <scope>NUCLEOTIDE SEQUENCE</scope>
    <source>
        <strain evidence="3">MF-1</strain>
    </source>
</reference>
<sequence>PGGLCSVPIEAAYHQRIKIRPDPGFGFKWCKEALTWKDLVKHPVRTIACQSIDLEEPARRFTAATIYDEEDSTVRYYPKITLRLRAPIEIENLLPFNIQFYVYMTAQEHTYAAFLRRGGSSPVHIVDTMDLLLLGVEFQDDGVVGLKRSEYAIVNTNNPEDFPVENRLIMEDEDGLKIKLGLHFMRYPLSGGAFKIQIYCPYVIINKTGLDFSIRSKPLMRSPKSVAGQNLCGNASRRKEPRPFLFSHLEDDKRNGAVLRVGDSNWSKAINFDVVGANQQVTMQTSTKTSEYRVGLNVSEGLGKYNLTKVVIIYPRFIIKNNAKLPICLREDVSDNVFIIKPGKRVSLSLFNNSANPQLVIAFESLVGKRWSKPFQIQDVGKVYVRVADPLNSETLVHVEILLQGPSIFIKLNVNADKWPFLIRNKSSCVLHFGQTVINRSQKNNYGIIRLYESQPDTEISYAWDEPAAGLESLIRVILLQRRDQGESSSKPLPPVLLRDVHMLEVGQLEPVRTQ</sequence>
<proteinExistence type="inferred from homology"/>
<evidence type="ECO:0000256" key="1">
    <source>
        <dbReference type="ARBA" id="ARBA00006545"/>
    </source>
</evidence>
<gene>
    <name evidence="3" type="ORF">O181_104958</name>
</gene>
<feature type="domain" description="Vacuolar protein sorting-associated protein 13 VPS13 adaptor binding" evidence="2">
    <location>
        <begin position="5"/>
        <end position="469"/>
    </location>
</feature>
<comment type="similarity">
    <text evidence="1">Belongs to the VPS13 family.</text>
</comment>
<dbReference type="GO" id="GO:0045324">
    <property type="term" value="P:late endosome to vacuole transport"/>
    <property type="evidence" value="ECO:0007669"/>
    <property type="project" value="TreeGrafter"/>
</dbReference>
<keyword evidence="4" id="KW-1185">Reference proteome</keyword>
<dbReference type="InterPro" id="IPR026847">
    <property type="entry name" value="VPS13"/>
</dbReference>
<dbReference type="OrthoDB" id="2518958at2759"/>